<proteinExistence type="predicted"/>
<reference evidence="2" key="1">
    <citation type="journal article" date="2019" name="Int. J. Syst. Evol. Microbiol.">
        <title>The Global Catalogue of Microorganisms (GCM) 10K type strain sequencing project: providing services to taxonomists for standard genome sequencing and annotation.</title>
        <authorList>
            <consortium name="The Broad Institute Genomics Platform"/>
            <consortium name="The Broad Institute Genome Sequencing Center for Infectious Disease"/>
            <person name="Wu L."/>
            <person name="Ma J."/>
        </authorList>
    </citation>
    <scope>NUCLEOTIDE SEQUENCE [LARGE SCALE GENOMIC DNA]</scope>
    <source>
        <strain evidence="2">CECT 7069</strain>
    </source>
</reference>
<gene>
    <name evidence="1" type="ORF">QWZ12_15805</name>
</gene>
<evidence type="ECO:0000313" key="1">
    <source>
        <dbReference type="EMBL" id="MDN3592062.1"/>
    </source>
</evidence>
<name>A0ABT8BIR9_9HYPH</name>
<comment type="caution">
    <text evidence="1">The sequence shown here is derived from an EMBL/GenBank/DDBJ whole genome shotgun (WGS) entry which is preliminary data.</text>
</comment>
<accession>A0ABT8BIR9</accession>
<dbReference type="EMBL" id="JAUFPX010000015">
    <property type="protein sequence ID" value="MDN3592062.1"/>
    <property type="molecule type" value="Genomic_DNA"/>
</dbReference>
<organism evidence="1 2">
    <name type="scientific">Methylobacterium adhaesivum</name>
    <dbReference type="NCBI Taxonomy" id="333297"/>
    <lineage>
        <taxon>Bacteria</taxon>
        <taxon>Pseudomonadati</taxon>
        <taxon>Pseudomonadota</taxon>
        <taxon>Alphaproteobacteria</taxon>
        <taxon>Hyphomicrobiales</taxon>
        <taxon>Methylobacteriaceae</taxon>
        <taxon>Methylobacterium</taxon>
    </lineage>
</organism>
<sequence length="79" mass="8712">MSVPFLDARLDQCRFPVAGERLSLLVCGNPVSVAVKPYCAACHALAYQPAREARPVRCEYVRAVKVVEDRTPDAFEAMS</sequence>
<dbReference type="RefSeq" id="WP_238226124.1">
    <property type="nucleotide sequence ID" value="NZ_BPQD01000016.1"/>
</dbReference>
<dbReference type="Proteomes" id="UP001224644">
    <property type="component" value="Unassembled WGS sequence"/>
</dbReference>
<protein>
    <submittedName>
        <fullName evidence="1">Uncharacterized protein</fullName>
    </submittedName>
</protein>
<keyword evidence="2" id="KW-1185">Reference proteome</keyword>
<evidence type="ECO:0000313" key="2">
    <source>
        <dbReference type="Proteomes" id="UP001224644"/>
    </source>
</evidence>